<accession>A0A1G7KXG7</accession>
<organism evidence="10 11">
    <name type="scientific">Terriglobus roseus</name>
    <dbReference type="NCBI Taxonomy" id="392734"/>
    <lineage>
        <taxon>Bacteria</taxon>
        <taxon>Pseudomonadati</taxon>
        <taxon>Acidobacteriota</taxon>
        <taxon>Terriglobia</taxon>
        <taxon>Terriglobales</taxon>
        <taxon>Acidobacteriaceae</taxon>
        <taxon>Terriglobus</taxon>
    </lineage>
</organism>
<evidence type="ECO:0000256" key="2">
    <source>
        <dbReference type="ARBA" id="ARBA00022679"/>
    </source>
</evidence>
<evidence type="ECO:0000256" key="1">
    <source>
        <dbReference type="ARBA" id="ARBA00022490"/>
    </source>
</evidence>
<dbReference type="GO" id="GO:0061603">
    <property type="term" value="F:molybdenum cofactor guanylyltransferase activity"/>
    <property type="evidence" value="ECO:0007669"/>
    <property type="project" value="UniProtKB-EC"/>
</dbReference>
<comment type="function">
    <text evidence="8">Transfers a GMP moiety from GTP to Mo-molybdopterin (Mo-MPT) cofactor (Moco or molybdenum cofactor) to form Mo-molybdopterin guanine dinucleotide (Mo-MGD) cofactor.</text>
</comment>
<name>A0A1G7KXG7_9BACT</name>
<keyword evidence="1 8" id="KW-0963">Cytoplasm</keyword>
<dbReference type="Gene3D" id="3.90.550.10">
    <property type="entry name" value="Spore Coat Polysaccharide Biosynthesis Protein SpsA, Chain A"/>
    <property type="match status" value="1"/>
</dbReference>
<comment type="subcellular location">
    <subcellularLocation>
        <location evidence="8">Cytoplasm</location>
    </subcellularLocation>
</comment>
<dbReference type="SUPFAM" id="SSF53448">
    <property type="entry name" value="Nucleotide-diphospho-sugar transferases"/>
    <property type="match status" value="1"/>
</dbReference>
<proteinExistence type="inferred from homology"/>
<keyword evidence="7 8" id="KW-0501">Molybdenum cofactor biosynthesis</keyword>
<dbReference type="InterPro" id="IPR025877">
    <property type="entry name" value="MobA-like_NTP_Trfase"/>
</dbReference>
<evidence type="ECO:0000256" key="6">
    <source>
        <dbReference type="ARBA" id="ARBA00023134"/>
    </source>
</evidence>
<dbReference type="Pfam" id="PF12804">
    <property type="entry name" value="NTP_transf_3"/>
    <property type="match status" value="1"/>
</dbReference>
<dbReference type="GO" id="GO:0046872">
    <property type="term" value="F:metal ion binding"/>
    <property type="evidence" value="ECO:0007669"/>
    <property type="project" value="UniProtKB-KW"/>
</dbReference>
<feature type="binding site" evidence="8">
    <location>
        <position position="22"/>
    </location>
    <ligand>
        <name>GTP</name>
        <dbReference type="ChEBI" id="CHEBI:37565"/>
    </ligand>
</feature>
<dbReference type="GO" id="GO:0005737">
    <property type="term" value="C:cytoplasm"/>
    <property type="evidence" value="ECO:0007669"/>
    <property type="project" value="UniProtKB-SubCell"/>
</dbReference>
<comment type="caution">
    <text evidence="8">Lacks conserved residue(s) required for the propagation of feature annotation.</text>
</comment>
<comment type="domain">
    <text evidence="8">The N-terminal domain determines nucleotide recognition and specific binding, while the C-terminal domain determines the specific binding to the target protein.</text>
</comment>
<gene>
    <name evidence="8" type="primary">mobA</name>
    <name evidence="10" type="ORF">SAMN05444167_2334</name>
</gene>
<comment type="cofactor">
    <cofactor evidence="8">
        <name>Mg(2+)</name>
        <dbReference type="ChEBI" id="CHEBI:18420"/>
    </cofactor>
</comment>
<protein>
    <recommendedName>
        <fullName evidence="8">Probable molybdenum cofactor guanylyltransferase</fullName>
        <shortName evidence="8">MoCo guanylyltransferase</shortName>
        <ecNumber evidence="8">2.7.7.77</ecNumber>
    </recommendedName>
    <alternativeName>
        <fullName evidence="8">GTP:molybdopterin guanylyltransferase</fullName>
    </alternativeName>
    <alternativeName>
        <fullName evidence="8">Mo-MPT guanylyltransferase</fullName>
    </alternativeName>
    <alternativeName>
        <fullName evidence="8">Molybdopterin guanylyltransferase</fullName>
    </alternativeName>
    <alternativeName>
        <fullName evidence="8">Molybdopterin-guanine dinucleotide synthase</fullName>
        <shortName evidence="8">MGD synthase</shortName>
    </alternativeName>
</protein>
<dbReference type="InterPro" id="IPR013482">
    <property type="entry name" value="Molybde_CF_guanTrfase"/>
</dbReference>
<evidence type="ECO:0000259" key="9">
    <source>
        <dbReference type="Pfam" id="PF12804"/>
    </source>
</evidence>
<dbReference type="CDD" id="cd02503">
    <property type="entry name" value="MobA"/>
    <property type="match status" value="1"/>
</dbReference>
<keyword evidence="11" id="KW-1185">Reference proteome</keyword>
<feature type="binding site" evidence="8">
    <location>
        <begin position="10"/>
        <end position="12"/>
    </location>
    <ligand>
        <name>GTP</name>
        <dbReference type="ChEBI" id="CHEBI:37565"/>
    </ligand>
</feature>
<dbReference type="GO" id="GO:0005525">
    <property type="term" value="F:GTP binding"/>
    <property type="evidence" value="ECO:0007669"/>
    <property type="project" value="UniProtKB-UniRule"/>
</dbReference>
<dbReference type="Proteomes" id="UP000182427">
    <property type="component" value="Chromosome I"/>
</dbReference>
<dbReference type="EC" id="2.7.7.77" evidence="8"/>
<dbReference type="AlphaFoldDB" id="A0A1G7KXG7"/>
<evidence type="ECO:0000256" key="5">
    <source>
        <dbReference type="ARBA" id="ARBA00022842"/>
    </source>
</evidence>
<feature type="domain" description="MobA-like NTP transferase" evidence="9">
    <location>
        <begin position="7"/>
        <end position="158"/>
    </location>
</feature>
<keyword evidence="3 8" id="KW-0479">Metal-binding</keyword>
<feature type="binding site" evidence="8">
    <location>
        <position position="98"/>
    </location>
    <ligand>
        <name>GTP</name>
        <dbReference type="ChEBI" id="CHEBI:37565"/>
    </ligand>
</feature>
<evidence type="ECO:0000256" key="3">
    <source>
        <dbReference type="ARBA" id="ARBA00022723"/>
    </source>
</evidence>
<dbReference type="RefSeq" id="WP_083345286.1">
    <property type="nucleotide sequence ID" value="NZ_LT629690.1"/>
</dbReference>
<sequence>MKPNISGYVLAGGQSSRMGRDKSLLRISGYTLLQMTLHKLEQVCSDVSILCGSETHGEYLAPYGRVVVDRIAASGPLSGLDAALHDAREEWLLIVPVDVPLLPASALRELVSRGISNGKPNVACFDAPGKLQPLPVLLHRSTREVVTQAVQQGRRTLLPVLRDAAEAVCPQGMCVLPAEEITDELTASIWFTNVNTPDDFEAAKELLRTENAFPQRASE</sequence>
<feature type="binding site" evidence="8">
    <location>
        <position position="69"/>
    </location>
    <ligand>
        <name>GTP</name>
        <dbReference type="ChEBI" id="CHEBI:37565"/>
    </ligand>
</feature>
<evidence type="ECO:0000256" key="8">
    <source>
        <dbReference type="HAMAP-Rule" id="MF_00316"/>
    </source>
</evidence>
<comment type="catalytic activity">
    <reaction evidence="8">
        <text>Mo-molybdopterin + GTP + H(+) = Mo-molybdopterin guanine dinucleotide + diphosphate</text>
        <dbReference type="Rhea" id="RHEA:34243"/>
        <dbReference type="ChEBI" id="CHEBI:15378"/>
        <dbReference type="ChEBI" id="CHEBI:33019"/>
        <dbReference type="ChEBI" id="CHEBI:37565"/>
        <dbReference type="ChEBI" id="CHEBI:71302"/>
        <dbReference type="ChEBI" id="CHEBI:71310"/>
        <dbReference type="EC" id="2.7.7.77"/>
    </reaction>
</comment>
<keyword evidence="5 8" id="KW-0460">Magnesium</keyword>
<keyword evidence="6 8" id="KW-0342">GTP-binding</keyword>
<evidence type="ECO:0000256" key="7">
    <source>
        <dbReference type="ARBA" id="ARBA00023150"/>
    </source>
</evidence>
<dbReference type="EMBL" id="LT629690">
    <property type="protein sequence ID" value="SDF41449.1"/>
    <property type="molecule type" value="Genomic_DNA"/>
</dbReference>
<dbReference type="PANTHER" id="PTHR19136:SF81">
    <property type="entry name" value="MOLYBDENUM COFACTOR GUANYLYLTRANSFERASE"/>
    <property type="match status" value="1"/>
</dbReference>
<dbReference type="OrthoDB" id="9788394at2"/>
<dbReference type="PANTHER" id="PTHR19136">
    <property type="entry name" value="MOLYBDENUM COFACTOR GUANYLYLTRANSFERASE"/>
    <property type="match status" value="1"/>
</dbReference>
<evidence type="ECO:0000256" key="4">
    <source>
        <dbReference type="ARBA" id="ARBA00022741"/>
    </source>
</evidence>
<dbReference type="HAMAP" id="MF_00316">
    <property type="entry name" value="MobA"/>
    <property type="match status" value="1"/>
</dbReference>
<keyword evidence="2 8" id="KW-0808">Transferase</keyword>
<evidence type="ECO:0000313" key="11">
    <source>
        <dbReference type="Proteomes" id="UP000182427"/>
    </source>
</evidence>
<comment type="similarity">
    <text evidence="8">Belongs to the MobA family.</text>
</comment>
<dbReference type="GO" id="GO:0006777">
    <property type="term" value="P:Mo-molybdopterin cofactor biosynthetic process"/>
    <property type="evidence" value="ECO:0007669"/>
    <property type="project" value="UniProtKB-KW"/>
</dbReference>
<reference evidence="10 11" key="1">
    <citation type="submission" date="2016-10" db="EMBL/GenBank/DDBJ databases">
        <authorList>
            <person name="de Groot N.N."/>
        </authorList>
    </citation>
    <scope>NUCLEOTIDE SEQUENCE [LARGE SCALE GENOMIC DNA]</scope>
    <source>
        <strain evidence="10 11">GAS232</strain>
    </source>
</reference>
<dbReference type="InterPro" id="IPR029044">
    <property type="entry name" value="Nucleotide-diphossugar_trans"/>
</dbReference>
<keyword evidence="4 8" id="KW-0547">Nucleotide-binding</keyword>
<evidence type="ECO:0000313" key="10">
    <source>
        <dbReference type="EMBL" id="SDF41449.1"/>
    </source>
</evidence>
<feature type="binding site" evidence="8">
    <location>
        <position position="98"/>
    </location>
    <ligand>
        <name>Mg(2+)</name>
        <dbReference type="ChEBI" id="CHEBI:18420"/>
    </ligand>
</feature>